<proteinExistence type="predicted"/>
<gene>
    <name evidence="1" type="ORF">UFOVP1290_619</name>
</gene>
<protein>
    <submittedName>
        <fullName evidence="1">Uncharacterized protein</fullName>
    </submittedName>
</protein>
<dbReference type="EMBL" id="LR797252">
    <property type="protein sequence ID" value="CAB4197099.1"/>
    <property type="molecule type" value="Genomic_DNA"/>
</dbReference>
<organism evidence="1">
    <name type="scientific">uncultured Caudovirales phage</name>
    <dbReference type="NCBI Taxonomy" id="2100421"/>
    <lineage>
        <taxon>Viruses</taxon>
        <taxon>Duplodnaviria</taxon>
        <taxon>Heunggongvirae</taxon>
        <taxon>Uroviricota</taxon>
        <taxon>Caudoviricetes</taxon>
        <taxon>Peduoviridae</taxon>
        <taxon>Maltschvirus</taxon>
        <taxon>Maltschvirus maltsch</taxon>
    </lineage>
</organism>
<name>A0A6J5RJA0_9CAUD</name>
<evidence type="ECO:0000313" key="1">
    <source>
        <dbReference type="EMBL" id="CAB4197099.1"/>
    </source>
</evidence>
<reference evidence="1" key="1">
    <citation type="submission" date="2020-05" db="EMBL/GenBank/DDBJ databases">
        <authorList>
            <person name="Chiriac C."/>
            <person name="Salcher M."/>
            <person name="Ghai R."/>
            <person name="Kavagutti S V."/>
        </authorList>
    </citation>
    <scope>NUCLEOTIDE SEQUENCE</scope>
</reference>
<accession>A0A6J5RJA0</accession>
<sequence length="219" mass="25402">MINGNNIIKKSYSTQMSYDISDSEKESAENALLCFTHALKKLSSASEHLNIIKTPFKDNPEVDPKALFKARVKIRKFRDKSLENFTIFKKYAFKCVNSMQSFASDTQTVKLMKSFINSVNDLENSVNDFVLLFNDLESKDFTKDIVTHIEKIQEQCDEIEKIIDDRIKNHIQSNILATSWVDSVSNELQMKIEEKTPLIIDLFNERQDKLNHVIKERKS</sequence>